<evidence type="ECO:0000313" key="2">
    <source>
        <dbReference type="EMBL" id="CAE7244571.1"/>
    </source>
</evidence>
<evidence type="ECO:0000313" key="3">
    <source>
        <dbReference type="Proteomes" id="UP000649617"/>
    </source>
</evidence>
<feature type="region of interest" description="Disordered" evidence="1">
    <location>
        <begin position="1"/>
        <end position="123"/>
    </location>
</feature>
<dbReference type="EMBL" id="CAJNIZ010005792">
    <property type="protein sequence ID" value="CAE7244571.1"/>
    <property type="molecule type" value="Genomic_DNA"/>
</dbReference>
<comment type="caution">
    <text evidence="2">The sequence shown here is derived from an EMBL/GenBank/DDBJ whole genome shotgun (WGS) entry which is preliminary data.</text>
</comment>
<feature type="non-terminal residue" evidence="2">
    <location>
        <position position="123"/>
    </location>
</feature>
<feature type="compositionally biased region" description="Polar residues" evidence="1">
    <location>
        <begin position="29"/>
        <end position="45"/>
    </location>
</feature>
<organism evidence="2 3">
    <name type="scientific">Symbiodinium pilosum</name>
    <name type="common">Dinoflagellate</name>
    <dbReference type="NCBI Taxonomy" id="2952"/>
    <lineage>
        <taxon>Eukaryota</taxon>
        <taxon>Sar</taxon>
        <taxon>Alveolata</taxon>
        <taxon>Dinophyceae</taxon>
        <taxon>Suessiales</taxon>
        <taxon>Symbiodiniaceae</taxon>
        <taxon>Symbiodinium</taxon>
    </lineage>
</organism>
<protein>
    <submittedName>
        <fullName evidence="2">Uncharacterized protein</fullName>
    </submittedName>
</protein>
<feature type="compositionally biased region" description="Pro residues" evidence="1">
    <location>
        <begin position="57"/>
        <end position="68"/>
    </location>
</feature>
<sequence>DWDGAQTERPMWQQSPSAPHGLQVLPAPVTQSLTPPSMQGLSQQAVHKPTPAVMVPEFPPASSPPWQPVEPEITLRPSSQSFSEPSEYPHPHQVPLPSQVLPHATTLAPPTPPQLLEAHRFMQ</sequence>
<keyword evidence="3" id="KW-1185">Reference proteome</keyword>
<feature type="non-terminal residue" evidence="2">
    <location>
        <position position="1"/>
    </location>
</feature>
<reference evidence="2" key="1">
    <citation type="submission" date="2021-02" db="EMBL/GenBank/DDBJ databases">
        <authorList>
            <person name="Dougan E. K."/>
            <person name="Rhodes N."/>
            <person name="Thang M."/>
            <person name="Chan C."/>
        </authorList>
    </citation>
    <scope>NUCLEOTIDE SEQUENCE</scope>
</reference>
<dbReference type="AlphaFoldDB" id="A0A812LEF6"/>
<accession>A0A812LEF6</accession>
<proteinExistence type="predicted"/>
<gene>
    <name evidence="2" type="ORF">SPIL2461_LOCUS4415</name>
</gene>
<name>A0A812LEF6_SYMPI</name>
<dbReference type="Proteomes" id="UP000649617">
    <property type="component" value="Unassembled WGS sequence"/>
</dbReference>
<evidence type="ECO:0000256" key="1">
    <source>
        <dbReference type="SAM" id="MobiDB-lite"/>
    </source>
</evidence>